<dbReference type="InterPro" id="IPR042230">
    <property type="entry name" value="CusF_sf"/>
</dbReference>
<dbReference type="Gene3D" id="2.40.50.320">
    <property type="entry name" value="Copper binding periplasmic protein CusF"/>
    <property type="match status" value="1"/>
</dbReference>
<keyword evidence="1" id="KW-0732">Signal</keyword>
<protein>
    <submittedName>
        <fullName evidence="2">Copper-binding protein</fullName>
    </submittedName>
</protein>
<accession>A0ABX6GQS9</accession>
<dbReference type="Pfam" id="PF11604">
    <property type="entry name" value="CusF_Ec"/>
    <property type="match status" value="1"/>
</dbReference>
<sequence>MRNLLSVAVFSLLLLSPVVQAEEPTTFHHAATEHGAAVTHTQGVLKAWNPHKVSIAHPAIESLGWPPMTMNFLQPQPPLAELPADTPIEFSFRQVDGGYQLITLSASQQ</sequence>
<keyword evidence="3" id="KW-1185">Reference proteome</keyword>
<organism evidence="2 3">
    <name type="scientific">Serratia rhizosphaerae</name>
    <dbReference type="NCBI Taxonomy" id="2597702"/>
    <lineage>
        <taxon>Bacteria</taxon>
        <taxon>Pseudomonadati</taxon>
        <taxon>Pseudomonadota</taxon>
        <taxon>Gammaproteobacteria</taxon>
        <taxon>Enterobacterales</taxon>
        <taxon>Yersiniaceae</taxon>
        <taxon>Serratia</taxon>
    </lineage>
</organism>
<reference evidence="2 3" key="1">
    <citation type="submission" date="2019-07" db="EMBL/GenBank/DDBJ databases">
        <title>Serratia dokdonensis sp. nov., an elicitor of systemic resistance in Nicotiana Tabacum.</title>
        <authorList>
            <person name="Son J.-S."/>
            <person name="Hwang Y.-J."/>
            <person name="Lee S.-Y."/>
            <person name="Ghim S.-Y."/>
        </authorList>
    </citation>
    <scope>NUCLEOTIDE SEQUENCE [LARGE SCALE GENOMIC DNA]</scope>
    <source>
        <strain evidence="2 3">KUDC3025</strain>
    </source>
</reference>
<evidence type="ECO:0000313" key="3">
    <source>
        <dbReference type="Proteomes" id="UP000430368"/>
    </source>
</evidence>
<evidence type="ECO:0000313" key="2">
    <source>
        <dbReference type="EMBL" id="QHA88636.1"/>
    </source>
</evidence>
<name>A0ABX6GQS9_9GAMM</name>
<proteinExistence type="predicted"/>
<dbReference type="EMBL" id="CP041764">
    <property type="protein sequence ID" value="QHA88636.1"/>
    <property type="molecule type" value="Genomic_DNA"/>
</dbReference>
<evidence type="ECO:0000256" key="1">
    <source>
        <dbReference type="SAM" id="SignalP"/>
    </source>
</evidence>
<feature type="chain" id="PRO_5046719360" evidence="1">
    <location>
        <begin position="22"/>
        <end position="109"/>
    </location>
</feature>
<feature type="signal peptide" evidence="1">
    <location>
        <begin position="1"/>
        <end position="21"/>
    </location>
</feature>
<dbReference type="RefSeq" id="WP_160030438.1">
    <property type="nucleotide sequence ID" value="NZ_CP041764.1"/>
</dbReference>
<dbReference type="Proteomes" id="UP000430368">
    <property type="component" value="Chromosome"/>
</dbReference>
<gene>
    <name evidence="2" type="ORF">FO014_17580</name>
</gene>
<dbReference type="InterPro" id="IPR021647">
    <property type="entry name" value="CusF_Ec"/>
</dbReference>